<keyword evidence="2" id="KW-1208">Phospholipid metabolism</keyword>
<comment type="similarity">
    <text evidence="4">Belongs to the choline/ethanolamine kinase family.</text>
</comment>
<dbReference type="EMBL" id="CAJNOJ010000189">
    <property type="protein sequence ID" value="CAF1265179.1"/>
    <property type="molecule type" value="Genomic_DNA"/>
</dbReference>
<evidence type="ECO:0000256" key="3">
    <source>
        <dbReference type="ARBA" id="ARBA00037883"/>
    </source>
</evidence>
<evidence type="ECO:0000256" key="4">
    <source>
        <dbReference type="ARBA" id="ARBA00038211"/>
    </source>
</evidence>
<dbReference type="GO" id="GO:0005975">
    <property type="term" value="P:carbohydrate metabolic process"/>
    <property type="evidence" value="ECO:0007669"/>
    <property type="project" value="InterPro"/>
</dbReference>
<dbReference type="GO" id="GO:0006646">
    <property type="term" value="P:phosphatidylethanolamine biosynthetic process"/>
    <property type="evidence" value="ECO:0007669"/>
    <property type="project" value="TreeGrafter"/>
</dbReference>
<evidence type="ECO:0000256" key="1">
    <source>
        <dbReference type="ARBA" id="ARBA00023209"/>
    </source>
</evidence>
<keyword evidence="1" id="KW-0443">Lipid metabolism</keyword>
<gene>
    <name evidence="7" type="ORF">EDS130_LOCUS28726</name>
</gene>
<comment type="pathway">
    <text evidence="3">Phospholipid metabolism; phosphatidylethanolamine biosynthesis; phosphatidylethanolamine from ethanolamine: step 1/3.</text>
</comment>
<dbReference type="InterPro" id="IPR006148">
    <property type="entry name" value="Glc/Gal-6P_isomerase"/>
</dbReference>
<evidence type="ECO:0000256" key="2">
    <source>
        <dbReference type="ARBA" id="ARBA00023264"/>
    </source>
</evidence>
<dbReference type="SUPFAM" id="SSF100950">
    <property type="entry name" value="NagB/RpiA/CoA transferase-like"/>
    <property type="match status" value="1"/>
</dbReference>
<dbReference type="EC" id="2.7.1.82" evidence="5"/>
<evidence type="ECO:0000313" key="8">
    <source>
        <dbReference type="Proteomes" id="UP000663852"/>
    </source>
</evidence>
<organism evidence="7 8">
    <name type="scientific">Adineta ricciae</name>
    <name type="common">Rotifer</name>
    <dbReference type="NCBI Taxonomy" id="249248"/>
    <lineage>
        <taxon>Eukaryota</taxon>
        <taxon>Metazoa</taxon>
        <taxon>Spiralia</taxon>
        <taxon>Gnathifera</taxon>
        <taxon>Rotifera</taxon>
        <taxon>Eurotatoria</taxon>
        <taxon>Bdelloidea</taxon>
        <taxon>Adinetida</taxon>
        <taxon>Adinetidae</taxon>
        <taxon>Adineta</taxon>
    </lineage>
</organism>
<dbReference type="Gene3D" id="3.40.50.1360">
    <property type="match status" value="1"/>
</dbReference>
<dbReference type="Pfam" id="PF01182">
    <property type="entry name" value="Glucosamine_iso"/>
    <property type="match status" value="1"/>
</dbReference>
<name>A0A815BAV5_ADIRI</name>
<dbReference type="Pfam" id="PF01633">
    <property type="entry name" value="Choline_kinase"/>
    <property type="match status" value="1"/>
</dbReference>
<dbReference type="GO" id="GO:0006098">
    <property type="term" value="P:pentose-phosphate shunt"/>
    <property type="evidence" value="ECO:0007669"/>
    <property type="project" value="InterPro"/>
</dbReference>
<dbReference type="PANTHER" id="PTHR22603">
    <property type="entry name" value="CHOLINE/ETHANOALAMINE KINASE"/>
    <property type="match status" value="1"/>
</dbReference>
<dbReference type="AlphaFoldDB" id="A0A815BAV5"/>
<dbReference type="InterPro" id="IPR011009">
    <property type="entry name" value="Kinase-like_dom_sf"/>
</dbReference>
<dbReference type="InterPro" id="IPR037171">
    <property type="entry name" value="NagB/RpiA_transferase-like"/>
</dbReference>
<dbReference type="Gene3D" id="3.30.200.20">
    <property type="entry name" value="Phosphorylase Kinase, domain 1"/>
    <property type="match status" value="1"/>
</dbReference>
<evidence type="ECO:0000313" key="7">
    <source>
        <dbReference type="EMBL" id="CAF1265179.1"/>
    </source>
</evidence>
<sequence>MTTQPIVENRTLTLSNISNEIYEIIPTIRPDWNASNTRLVTFTEGITNSILGLFNTRTPDDESDALVIKLFGEHTELFIDRNAEIHAMMKLSENNVLSQRVLIQFKNGLIYEFAAGKACSKQEVRDEHISKLIAAKLAQFHNVPLKETNEKPYVITLIHKFIQLIDEHQITDISQIKSDVKIIEKVILPDLVSNPQLGQDLVFCHNDLLIKNIVYDKKTDTVSFIDFEYTHMNYALFDIANHFVEYAGVDDADFNLYPTRDEQKRWLKTYFQTRGIPEQTIDDKLCHLVDQFSALAHLMWGLWSLVQSRVSLLDFDYTGYGKLRLGCYQSLRKILFENISVKKEMSSTNINIIDDNEILSEKLGFQLEEIVLQLMNKKQLITIGLSGGSLIDLLASNLPRLQLPWARLRFFFVDERFVPFTSDDSTYASYQAKLFRKLPLTEKNVIKIDPDATSVEQCAQDYENKLLETLTEDDKSFDILLLGMGPDGHTASLFPDHPGLKVDQGIVTSIKDSPKPPPERVTLTLTTINQAKYKIVVATGESKSTIVREVLQDKSTKYPIGQVKDLIWYLDKAAGSKL</sequence>
<dbReference type="NCBIfam" id="TIGR01198">
    <property type="entry name" value="pgl"/>
    <property type="match status" value="1"/>
</dbReference>
<reference evidence="7" key="1">
    <citation type="submission" date="2021-02" db="EMBL/GenBank/DDBJ databases">
        <authorList>
            <person name="Nowell W R."/>
        </authorList>
    </citation>
    <scope>NUCLEOTIDE SEQUENCE</scope>
</reference>
<feature type="domain" description="Glucosamine/galactosamine-6-phosphate isomerase" evidence="6">
    <location>
        <begin position="355"/>
        <end position="564"/>
    </location>
</feature>
<evidence type="ECO:0000259" key="6">
    <source>
        <dbReference type="Pfam" id="PF01182"/>
    </source>
</evidence>
<proteinExistence type="inferred from homology"/>
<dbReference type="InterPro" id="IPR005900">
    <property type="entry name" value="6-phosphogluconolactonase_DevB"/>
</dbReference>
<dbReference type="GO" id="GO:0017057">
    <property type="term" value="F:6-phosphogluconolactonase activity"/>
    <property type="evidence" value="ECO:0007669"/>
    <property type="project" value="InterPro"/>
</dbReference>
<dbReference type="Gene3D" id="3.90.1200.10">
    <property type="match status" value="1"/>
</dbReference>
<dbReference type="CDD" id="cd05157">
    <property type="entry name" value="ETNK_euk"/>
    <property type="match status" value="1"/>
</dbReference>
<keyword evidence="1" id="KW-0444">Lipid biosynthesis</keyword>
<accession>A0A815BAV5</accession>
<dbReference type="SUPFAM" id="SSF56112">
    <property type="entry name" value="Protein kinase-like (PK-like)"/>
    <property type="match status" value="1"/>
</dbReference>
<dbReference type="GO" id="GO:0004305">
    <property type="term" value="F:ethanolamine kinase activity"/>
    <property type="evidence" value="ECO:0007669"/>
    <property type="project" value="UniProtKB-EC"/>
</dbReference>
<protein>
    <recommendedName>
        <fullName evidence="5">ethanolamine kinase</fullName>
        <ecNumber evidence="5">2.7.1.82</ecNumber>
    </recommendedName>
</protein>
<dbReference type="CDD" id="cd01400">
    <property type="entry name" value="6PGL"/>
    <property type="match status" value="1"/>
</dbReference>
<keyword evidence="1" id="KW-0594">Phospholipid biosynthesis</keyword>
<evidence type="ECO:0000256" key="5">
    <source>
        <dbReference type="ARBA" id="ARBA00038874"/>
    </source>
</evidence>
<dbReference type="GO" id="GO:0005737">
    <property type="term" value="C:cytoplasm"/>
    <property type="evidence" value="ECO:0007669"/>
    <property type="project" value="TreeGrafter"/>
</dbReference>
<comment type="caution">
    <text evidence="7">The sequence shown here is derived from an EMBL/GenBank/DDBJ whole genome shotgun (WGS) entry which is preliminary data.</text>
</comment>
<dbReference type="OrthoDB" id="10267235at2759"/>
<dbReference type="Proteomes" id="UP000663852">
    <property type="component" value="Unassembled WGS sequence"/>
</dbReference>
<dbReference type="PANTHER" id="PTHR22603:SF66">
    <property type="entry name" value="ETHANOLAMINE KINASE"/>
    <property type="match status" value="1"/>
</dbReference>